<accession>X1P225</accession>
<reference evidence="1" key="1">
    <citation type="journal article" date="2014" name="Front. Microbiol.">
        <title>High frequency of phylogenetically diverse reductive dehalogenase-homologous genes in deep subseafloor sedimentary metagenomes.</title>
        <authorList>
            <person name="Kawai M."/>
            <person name="Futagami T."/>
            <person name="Toyoda A."/>
            <person name="Takaki Y."/>
            <person name="Nishi S."/>
            <person name="Hori S."/>
            <person name="Arai W."/>
            <person name="Tsubouchi T."/>
            <person name="Morono Y."/>
            <person name="Uchiyama I."/>
            <person name="Ito T."/>
            <person name="Fujiyama A."/>
            <person name="Inagaki F."/>
            <person name="Takami H."/>
        </authorList>
    </citation>
    <scope>NUCLEOTIDE SEQUENCE</scope>
    <source>
        <strain evidence="1">Expedition CK06-06</strain>
    </source>
</reference>
<comment type="caution">
    <text evidence="1">The sequence shown here is derived from an EMBL/GenBank/DDBJ whole genome shotgun (WGS) entry which is preliminary data.</text>
</comment>
<evidence type="ECO:0000313" key="1">
    <source>
        <dbReference type="EMBL" id="GAI49933.1"/>
    </source>
</evidence>
<gene>
    <name evidence="1" type="ORF">S06H3_52513</name>
</gene>
<protein>
    <submittedName>
        <fullName evidence="1">Uncharacterized protein</fullName>
    </submittedName>
</protein>
<organism evidence="1">
    <name type="scientific">marine sediment metagenome</name>
    <dbReference type="NCBI Taxonomy" id="412755"/>
    <lineage>
        <taxon>unclassified sequences</taxon>
        <taxon>metagenomes</taxon>
        <taxon>ecological metagenomes</taxon>
    </lineage>
</organism>
<sequence>MILGTLASQFIIFEKENHLGKWGQFYFLETKKAHRWTVFV</sequence>
<dbReference type="EMBL" id="BARV01033403">
    <property type="protein sequence ID" value="GAI49933.1"/>
    <property type="molecule type" value="Genomic_DNA"/>
</dbReference>
<proteinExistence type="predicted"/>
<dbReference type="AlphaFoldDB" id="X1P225"/>
<feature type="non-terminal residue" evidence="1">
    <location>
        <position position="40"/>
    </location>
</feature>
<name>X1P225_9ZZZZ</name>